<dbReference type="InterPro" id="IPR052893">
    <property type="entry name" value="TCS_response_regulator"/>
</dbReference>
<comment type="caution">
    <text evidence="3">The sequence shown here is derived from an EMBL/GenBank/DDBJ whole genome shotgun (WGS) entry which is preliminary data.</text>
</comment>
<protein>
    <submittedName>
        <fullName evidence="3">CheY-like chemotaxis protein</fullName>
    </submittedName>
</protein>
<accession>A0A7W6GUW1</accession>
<evidence type="ECO:0000313" key="4">
    <source>
        <dbReference type="Proteomes" id="UP000541426"/>
    </source>
</evidence>
<feature type="domain" description="Response regulatory" evidence="2">
    <location>
        <begin position="4"/>
        <end position="128"/>
    </location>
</feature>
<dbReference type="SUPFAM" id="SSF52172">
    <property type="entry name" value="CheY-like"/>
    <property type="match status" value="1"/>
</dbReference>
<dbReference type="RefSeq" id="WP_183969904.1">
    <property type="nucleotide sequence ID" value="NZ_BAABBZ010000016.1"/>
</dbReference>
<dbReference type="EMBL" id="JACIEJ010000017">
    <property type="protein sequence ID" value="MBB3988232.1"/>
    <property type="molecule type" value="Genomic_DNA"/>
</dbReference>
<evidence type="ECO:0000259" key="2">
    <source>
        <dbReference type="PROSITE" id="PS50110"/>
    </source>
</evidence>
<dbReference type="AlphaFoldDB" id="A0A7W6GUW1"/>
<dbReference type="InterPro" id="IPR001789">
    <property type="entry name" value="Sig_transdc_resp-reg_receiver"/>
</dbReference>
<dbReference type="SMART" id="SM00448">
    <property type="entry name" value="REC"/>
    <property type="match status" value="1"/>
</dbReference>
<proteinExistence type="predicted"/>
<gene>
    <name evidence="3" type="ORF">GGQ68_004588</name>
</gene>
<dbReference type="Proteomes" id="UP000541426">
    <property type="component" value="Unassembled WGS sequence"/>
</dbReference>
<sequence>MIKHLMTIDDEPIDQKMYRRLISKSGIVETLHQPMSGQEALNFLAAPDCPKIDAMLLDINMPGMSGFDFLEKAQAAHGNSFVRYAVLMLSSSTRRQDQERAAAFPMVQDYLAKPLTIEALEAIDKKLAEINASPAQSIS</sequence>
<dbReference type="PROSITE" id="PS50110">
    <property type="entry name" value="RESPONSE_REGULATORY"/>
    <property type="match status" value="1"/>
</dbReference>
<dbReference type="PANTHER" id="PTHR44520">
    <property type="entry name" value="RESPONSE REGULATOR RCP1-RELATED"/>
    <property type="match status" value="1"/>
</dbReference>
<keyword evidence="4" id="KW-1185">Reference proteome</keyword>
<evidence type="ECO:0000256" key="1">
    <source>
        <dbReference type="PROSITE-ProRule" id="PRU00169"/>
    </source>
</evidence>
<feature type="modified residue" description="4-aspartylphosphate" evidence="1">
    <location>
        <position position="58"/>
    </location>
</feature>
<keyword evidence="1" id="KW-0597">Phosphoprotein</keyword>
<dbReference type="PANTHER" id="PTHR44520:SF2">
    <property type="entry name" value="RESPONSE REGULATOR RCP1"/>
    <property type="match status" value="1"/>
</dbReference>
<dbReference type="Gene3D" id="3.40.50.2300">
    <property type="match status" value="1"/>
</dbReference>
<organism evidence="3 4">
    <name type="scientific">Sagittula marina</name>
    <dbReference type="NCBI Taxonomy" id="943940"/>
    <lineage>
        <taxon>Bacteria</taxon>
        <taxon>Pseudomonadati</taxon>
        <taxon>Pseudomonadota</taxon>
        <taxon>Alphaproteobacteria</taxon>
        <taxon>Rhodobacterales</taxon>
        <taxon>Roseobacteraceae</taxon>
        <taxon>Sagittula</taxon>
    </lineage>
</organism>
<name>A0A7W6GUW1_9RHOB</name>
<reference evidence="3 4" key="1">
    <citation type="submission" date="2020-08" db="EMBL/GenBank/DDBJ databases">
        <title>Genomic Encyclopedia of Type Strains, Phase IV (KMG-IV): sequencing the most valuable type-strain genomes for metagenomic binning, comparative biology and taxonomic classification.</title>
        <authorList>
            <person name="Goeker M."/>
        </authorList>
    </citation>
    <scope>NUCLEOTIDE SEQUENCE [LARGE SCALE GENOMIC DNA]</scope>
    <source>
        <strain evidence="3 4">DSM 102235</strain>
    </source>
</reference>
<dbReference type="GO" id="GO:0000160">
    <property type="term" value="P:phosphorelay signal transduction system"/>
    <property type="evidence" value="ECO:0007669"/>
    <property type="project" value="InterPro"/>
</dbReference>
<evidence type="ECO:0000313" key="3">
    <source>
        <dbReference type="EMBL" id="MBB3988232.1"/>
    </source>
</evidence>
<dbReference type="Pfam" id="PF00072">
    <property type="entry name" value="Response_reg"/>
    <property type="match status" value="1"/>
</dbReference>
<dbReference type="InterPro" id="IPR011006">
    <property type="entry name" value="CheY-like_superfamily"/>
</dbReference>